<comment type="caution">
    <text evidence="2">The sequence shown here is derived from an EMBL/GenBank/DDBJ whole genome shotgun (WGS) entry which is preliminary data.</text>
</comment>
<keyword evidence="3" id="KW-1185">Reference proteome</keyword>
<protein>
    <submittedName>
        <fullName evidence="2">Uncharacterized protein</fullName>
    </submittedName>
</protein>
<dbReference type="AlphaFoldDB" id="A0A3S5FEW1"/>
<feature type="region of interest" description="Disordered" evidence="1">
    <location>
        <begin position="1"/>
        <end position="20"/>
    </location>
</feature>
<evidence type="ECO:0000313" key="3">
    <source>
        <dbReference type="Proteomes" id="UP000784294"/>
    </source>
</evidence>
<gene>
    <name evidence="2" type="ORF">PXEA_LOCUS21301</name>
</gene>
<sequence length="96" mass="10402">MFHSFDAPSGEKTFESAHDTSKIDILMPDSDSAPIDVQTGGFVACPPSPYCPESCGLAKADSSSPCFECQCPQRSSERSLFSWPQGEHIFTHSNSI</sequence>
<name>A0A3S5FEW1_9PLAT</name>
<accession>A0A3S5FEW1</accession>
<dbReference type="Proteomes" id="UP000784294">
    <property type="component" value="Unassembled WGS sequence"/>
</dbReference>
<organism evidence="2 3">
    <name type="scientific">Protopolystoma xenopodis</name>
    <dbReference type="NCBI Taxonomy" id="117903"/>
    <lineage>
        <taxon>Eukaryota</taxon>
        <taxon>Metazoa</taxon>
        <taxon>Spiralia</taxon>
        <taxon>Lophotrochozoa</taxon>
        <taxon>Platyhelminthes</taxon>
        <taxon>Monogenea</taxon>
        <taxon>Polyopisthocotylea</taxon>
        <taxon>Polystomatidea</taxon>
        <taxon>Polystomatidae</taxon>
        <taxon>Protopolystoma</taxon>
    </lineage>
</organism>
<reference evidence="2" key="1">
    <citation type="submission" date="2018-11" db="EMBL/GenBank/DDBJ databases">
        <authorList>
            <consortium name="Pathogen Informatics"/>
        </authorList>
    </citation>
    <scope>NUCLEOTIDE SEQUENCE</scope>
</reference>
<dbReference type="EMBL" id="CAAALY010090423">
    <property type="protein sequence ID" value="VEL27861.1"/>
    <property type="molecule type" value="Genomic_DNA"/>
</dbReference>
<proteinExistence type="predicted"/>
<evidence type="ECO:0000313" key="2">
    <source>
        <dbReference type="EMBL" id="VEL27861.1"/>
    </source>
</evidence>
<evidence type="ECO:0000256" key="1">
    <source>
        <dbReference type="SAM" id="MobiDB-lite"/>
    </source>
</evidence>